<protein>
    <submittedName>
        <fullName evidence="2">Uncharacterized protein</fullName>
    </submittedName>
</protein>
<name>A0A811Q2Y0_9POAL</name>
<evidence type="ECO:0000313" key="2">
    <source>
        <dbReference type="EMBL" id="CAD6250263.1"/>
    </source>
</evidence>
<keyword evidence="3" id="KW-1185">Reference proteome</keyword>
<feature type="region of interest" description="Disordered" evidence="1">
    <location>
        <begin position="23"/>
        <end position="43"/>
    </location>
</feature>
<dbReference type="EMBL" id="CAJGYO010000008">
    <property type="protein sequence ID" value="CAD6250263.1"/>
    <property type="molecule type" value="Genomic_DNA"/>
</dbReference>
<organism evidence="2 3">
    <name type="scientific">Miscanthus lutarioriparius</name>
    <dbReference type="NCBI Taxonomy" id="422564"/>
    <lineage>
        <taxon>Eukaryota</taxon>
        <taxon>Viridiplantae</taxon>
        <taxon>Streptophyta</taxon>
        <taxon>Embryophyta</taxon>
        <taxon>Tracheophyta</taxon>
        <taxon>Spermatophyta</taxon>
        <taxon>Magnoliopsida</taxon>
        <taxon>Liliopsida</taxon>
        <taxon>Poales</taxon>
        <taxon>Poaceae</taxon>
        <taxon>PACMAD clade</taxon>
        <taxon>Panicoideae</taxon>
        <taxon>Andropogonodae</taxon>
        <taxon>Andropogoneae</taxon>
        <taxon>Saccharinae</taxon>
        <taxon>Miscanthus</taxon>
    </lineage>
</organism>
<evidence type="ECO:0000256" key="1">
    <source>
        <dbReference type="SAM" id="MobiDB-lite"/>
    </source>
</evidence>
<proteinExistence type="predicted"/>
<dbReference type="Proteomes" id="UP000604825">
    <property type="component" value="Unassembled WGS sequence"/>
</dbReference>
<feature type="compositionally biased region" description="Low complexity" evidence="1">
    <location>
        <begin position="66"/>
        <end position="88"/>
    </location>
</feature>
<evidence type="ECO:0000313" key="3">
    <source>
        <dbReference type="Proteomes" id="UP000604825"/>
    </source>
</evidence>
<accession>A0A811Q2Y0</accession>
<feature type="compositionally biased region" description="Acidic residues" evidence="1">
    <location>
        <begin position="96"/>
        <end position="112"/>
    </location>
</feature>
<comment type="caution">
    <text evidence="2">The sequence shown here is derived from an EMBL/GenBank/DDBJ whole genome shotgun (WGS) entry which is preliminary data.</text>
</comment>
<feature type="region of interest" description="Disordered" evidence="1">
    <location>
        <begin position="66"/>
        <end position="142"/>
    </location>
</feature>
<sequence>MADLKKLLATTRLLEKKFRTDVPARDRYPRSRSAMGGPCRQLHQRRAGRGFTAGFARGGSPLSLAARPQAAAAPWLRVTPSDATSSSRSGRRAVGGDEDELQPNVEGDEEEAGFGANASRAATGDGMGPTRRRPCARGPEPRCLRRISSDSVSLKVVIHDLIPCN</sequence>
<dbReference type="AlphaFoldDB" id="A0A811Q2Y0"/>
<reference evidence="2" key="1">
    <citation type="submission" date="2020-10" db="EMBL/GenBank/DDBJ databases">
        <authorList>
            <person name="Han B."/>
            <person name="Lu T."/>
            <person name="Zhao Q."/>
            <person name="Huang X."/>
            <person name="Zhao Y."/>
        </authorList>
    </citation>
    <scope>NUCLEOTIDE SEQUENCE</scope>
</reference>
<gene>
    <name evidence="2" type="ORF">NCGR_LOCUS34057</name>
</gene>